<protein>
    <submittedName>
        <fullName evidence="8">5'-3' exoribonuclease 3</fullName>
    </submittedName>
</protein>
<dbReference type="Gene3D" id="1.25.40.1050">
    <property type="match status" value="1"/>
</dbReference>
<evidence type="ECO:0000256" key="1">
    <source>
        <dbReference type="ARBA" id="ARBA00006994"/>
    </source>
</evidence>
<dbReference type="FunFam" id="1.25.40.1050:FF:000002">
    <property type="entry name" value="5'-3' exoribonuclease"/>
    <property type="match status" value="1"/>
</dbReference>
<name>A0A061FA92_THECC</name>
<dbReference type="HOGENOM" id="CLU_761671_0_0_1"/>
<evidence type="ECO:0000313" key="9">
    <source>
        <dbReference type="Proteomes" id="UP000026915"/>
    </source>
</evidence>
<evidence type="ECO:0000256" key="6">
    <source>
        <dbReference type="SAM" id="MobiDB-lite"/>
    </source>
</evidence>
<dbReference type="Proteomes" id="UP000026915">
    <property type="component" value="Chromosome 7"/>
</dbReference>
<dbReference type="InterPro" id="IPR027073">
    <property type="entry name" value="5_3_exoribonuclease"/>
</dbReference>
<keyword evidence="2" id="KW-0507">mRNA processing</keyword>
<evidence type="ECO:0000256" key="2">
    <source>
        <dbReference type="ARBA" id="ARBA00022664"/>
    </source>
</evidence>
<proteinExistence type="inferred from homology"/>
<feature type="compositionally biased region" description="Basic and acidic residues" evidence="6">
    <location>
        <begin position="84"/>
        <end position="99"/>
    </location>
</feature>
<organism evidence="8 9">
    <name type="scientific">Theobroma cacao</name>
    <name type="common">Cacao</name>
    <name type="synonym">Cocoa</name>
    <dbReference type="NCBI Taxonomy" id="3641"/>
    <lineage>
        <taxon>Eukaryota</taxon>
        <taxon>Viridiplantae</taxon>
        <taxon>Streptophyta</taxon>
        <taxon>Embryophyta</taxon>
        <taxon>Tracheophyta</taxon>
        <taxon>Spermatophyta</taxon>
        <taxon>Magnoliopsida</taxon>
        <taxon>eudicotyledons</taxon>
        <taxon>Gunneridae</taxon>
        <taxon>Pentapetalae</taxon>
        <taxon>rosids</taxon>
        <taxon>malvids</taxon>
        <taxon>Malvales</taxon>
        <taxon>Malvaceae</taxon>
        <taxon>Byttnerioideae</taxon>
        <taxon>Theobroma</taxon>
    </lineage>
</organism>
<dbReference type="InParanoid" id="A0A061FA92"/>
<gene>
    <name evidence="8" type="ORF">TCM_033542</name>
</gene>
<feature type="region of interest" description="Disordered" evidence="6">
    <location>
        <begin position="84"/>
        <end position="106"/>
    </location>
</feature>
<dbReference type="eggNOG" id="KOG2044">
    <property type="taxonomic scope" value="Eukaryota"/>
</dbReference>
<keyword evidence="4" id="KW-0378">Hydrolase</keyword>
<keyword evidence="5" id="KW-0269">Exonuclease</keyword>
<dbReference type="Pfam" id="PF17846">
    <property type="entry name" value="XRN_M"/>
    <property type="match status" value="1"/>
</dbReference>
<evidence type="ECO:0000256" key="5">
    <source>
        <dbReference type="ARBA" id="ARBA00022839"/>
    </source>
</evidence>
<dbReference type="GO" id="GO:0004527">
    <property type="term" value="F:exonuclease activity"/>
    <property type="evidence" value="ECO:0007669"/>
    <property type="project" value="UniProtKB-KW"/>
</dbReference>
<dbReference type="EMBL" id="CM001885">
    <property type="protein sequence ID" value="EOY14245.1"/>
    <property type="molecule type" value="Genomic_DNA"/>
</dbReference>
<dbReference type="AlphaFoldDB" id="A0A061FA92"/>
<evidence type="ECO:0000256" key="3">
    <source>
        <dbReference type="ARBA" id="ARBA00022722"/>
    </source>
</evidence>
<reference evidence="8 9" key="1">
    <citation type="journal article" date="2013" name="Genome Biol.">
        <title>The genome sequence of the most widely cultivated cacao type and its use to identify candidate genes regulating pod color.</title>
        <authorList>
            <person name="Motamayor J.C."/>
            <person name="Mockaitis K."/>
            <person name="Schmutz J."/>
            <person name="Haiminen N."/>
            <person name="Iii D.L."/>
            <person name="Cornejo O."/>
            <person name="Findley S.D."/>
            <person name="Zheng P."/>
            <person name="Utro F."/>
            <person name="Royaert S."/>
            <person name="Saski C."/>
            <person name="Jenkins J."/>
            <person name="Podicheti R."/>
            <person name="Zhao M."/>
            <person name="Scheffler B.E."/>
            <person name="Stack J.C."/>
            <person name="Feltus F.A."/>
            <person name="Mustiga G.M."/>
            <person name="Amores F."/>
            <person name="Phillips W."/>
            <person name="Marelli J.P."/>
            <person name="May G.D."/>
            <person name="Shapiro H."/>
            <person name="Ma J."/>
            <person name="Bustamante C.D."/>
            <person name="Schnell R.J."/>
            <person name="Main D."/>
            <person name="Gilbert D."/>
            <person name="Parida L."/>
            <person name="Kuhn D.N."/>
        </authorList>
    </citation>
    <scope>NUCLEOTIDE SEQUENCE [LARGE SCALE GENOMIC DNA]</scope>
    <source>
        <strain evidence="9">cv. Matina 1-6</strain>
    </source>
</reference>
<evidence type="ECO:0000259" key="7">
    <source>
        <dbReference type="Pfam" id="PF17846"/>
    </source>
</evidence>
<dbReference type="GO" id="GO:0006397">
    <property type="term" value="P:mRNA processing"/>
    <property type="evidence" value="ECO:0007669"/>
    <property type="project" value="UniProtKB-KW"/>
</dbReference>
<keyword evidence="9" id="KW-1185">Reference proteome</keyword>
<sequence length="364" mass="42081">MSSKTLEVMIPILITHLPSHASYYTQKHPVLASLGSSQQELMSLGGYLTDGNKPNLTRVEHFIQAVGFYQDKIFQKRARLHQRQAERIKREKAQAKRDDSEPDSLLPVARFNGSRLALGPSLAPFQQKMESLGQPYKMRRLSSSTTIGAAIVEAEDSMHFNVHEYKEELKAKLKELIRDKSDIFNSENQEEDKIKLGEPGWKERYYVEKFSANTPEEMEAIRKDVVLRYTEGLCWVMHYYYEGVCSWWWFYPYHYAPFASDLKDLGQLDIQFVLGSSFKPFNQLLGVFPAASAHALPEQYRKLMSDPNSPIIDFYPTDFEIDMNGKRYSWQGIAKLPFIDEERLLAEVAKIEHTFEGVRSTEKQ</sequence>
<dbReference type="InterPro" id="IPR041412">
    <property type="entry name" value="Xrn1_helical"/>
</dbReference>
<evidence type="ECO:0000256" key="4">
    <source>
        <dbReference type="ARBA" id="ARBA00022801"/>
    </source>
</evidence>
<feature type="domain" description="Xrn1 helical" evidence="7">
    <location>
        <begin position="38"/>
        <end position="355"/>
    </location>
</feature>
<comment type="similarity">
    <text evidence="1">Belongs to the 5'-3' exonuclease family. XRN2/RAT1 subfamily.</text>
</comment>
<dbReference type="PANTHER" id="PTHR12341:SF41">
    <property type="entry name" value="5'-3' EXORIBONUCLEASE 2"/>
    <property type="match status" value="1"/>
</dbReference>
<accession>A0A061FA92</accession>
<keyword evidence="3" id="KW-0540">Nuclease</keyword>
<evidence type="ECO:0000313" key="8">
    <source>
        <dbReference type="EMBL" id="EOY14245.1"/>
    </source>
</evidence>
<dbReference type="Gramene" id="EOY14245">
    <property type="protein sequence ID" value="EOY14245"/>
    <property type="gene ID" value="TCM_033542"/>
</dbReference>
<dbReference type="STRING" id="3641.A0A061FA92"/>
<dbReference type="PANTHER" id="PTHR12341">
    <property type="entry name" value="5'-&gt;3' EXORIBONUCLEASE"/>
    <property type="match status" value="1"/>
</dbReference>